<dbReference type="AlphaFoldDB" id="A0A1H7ZK84"/>
<gene>
    <name evidence="1" type="ORF">SAMN05444354_1194</name>
</gene>
<proteinExistence type="predicted"/>
<dbReference type="InterPro" id="IPR036574">
    <property type="entry name" value="Scorpion_toxin-like_sf"/>
</dbReference>
<reference evidence="2" key="1">
    <citation type="submission" date="2016-10" db="EMBL/GenBank/DDBJ databases">
        <authorList>
            <person name="Varghese N."/>
            <person name="Submissions S."/>
        </authorList>
    </citation>
    <scope>NUCLEOTIDE SEQUENCE [LARGE SCALE GENOMIC DNA]</scope>
    <source>
        <strain evidence="2">DSM 17044</strain>
    </source>
</reference>
<evidence type="ECO:0000313" key="1">
    <source>
        <dbReference type="EMBL" id="SEM57968.1"/>
    </source>
</evidence>
<accession>A0A1H7ZK84</accession>
<dbReference type="Gene3D" id="3.30.30.10">
    <property type="entry name" value="Knottin, scorpion toxin-like"/>
    <property type="match status" value="1"/>
</dbReference>
<evidence type="ECO:0000313" key="2">
    <source>
        <dbReference type="Proteomes" id="UP000182719"/>
    </source>
</evidence>
<name>A0A1H7ZK84_STIAU</name>
<protein>
    <submittedName>
        <fullName evidence="1">Uncharacterized protein</fullName>
    </submittedName>
</protein>
<dbReference type="EMBL" id="FOAP01000019">
    <property type="protein sequence ID" value="SEM57968.1"/>
    <property type="molecule type" value="Genomic_DNA"/>
</dbReference>
<sequence length="68" mass="6938">MRQIIVGAALALGLGVGFTAGIPSAEAARLPEPSAAACTEFKCSQICTDRGYDYGSCASGSCVCYFLP</sequence>
<keyword evidence="2" id="KW-1185">Reference proteome</keyword>
<organism evidence="1 2">
    <name type="scientific">Stigmatella aurantiaca</name>
    <dbReference type="NCBI Taxonomy" id="41"/>
    <lineage>
        <taxon>Bacteria</taxon>
        <taxon>Pseudomonadati</taxon>
        <taxon>Myxococcota</taxon>
        <taxon>Myxococcia</taxon>
        <taxon>Myxococcales</taxon>
        <taxon>Cystobacterineae</taxon>
        <taxon>Archangiaceae</taxon>
        <taxon>Stigmatella</taxon>
    </lineage>
</organism>
<dbReference type="Proteomes" id="UP000182719">
    <property type="component" value="Unassembled WGS sequence"/>
</dbReference>